<accession>V4TC37</accession>
<organism evidence="1 2">
    <name type="scientific">Lutibaculum baratangense AMV1</name>
    <dbReference type="NCBI Taxonomy" id="631454"/>
    <lineage>
        <taxon>Bacteria</taxon>
        <taxon>Pseudomonadati</taxon>
        <taxon>Pseudomonadota</taxon>
        <taxon>Alphaproteobacteria</taxon>
        <taxon>Hyphomicrobiales</taxon>
        <taxon>Tepidamorphaceae</taxon>
        <taxon>Lutibaculum</taxon>
    </lineage>
</organism>
<proteinExistence type="predicted"/>
<sequence>MNLVFTNRMQGPIDLLTVETVLFDRDDRVERFLLLRSRDLPPGKIRVHQFDVSGLECAGIGRVLLNDVTECQGEGLDPAACLAELDLSSRADAPFVSSVSPAQGAADN</sequence>
<dbReference type="STRING" id="631454.N177_2833"/>
<dbReference type="OrthoDB" id="7707524at2"/>
<comment type="caution">
    <text evidence="1">The sequence shown here is derived from an EMBL/GenBank/DDBJ whole genome shotgun (WGS) entry which is preliminary data.</text>
</comment>
<evidence type="ECO:0000313" key="1">
    <source>
        <dbReference type="EMBL" id="ESR23888.1"/>
    </source>
</evidence>
<keyword evidence="2" id="KW-1185">Reference proteome</keyword>
<dbReference type="eggNOG" id="ENOG5032PWH">
    <property type="taxonomic scope" value="Bacteria"/>
</dbReference>
<reference evidence="1 2" key="1">
    <citation type="journal article" date="2014" name="Genome Announc.">
        <title>Draft Genome Sequence of Lutibaculum baratangense Strain AMV1T, Isolated from a Mud Volcano in Andamans, India.</title>
        <authorList>
            <person name="Singh A."/>
            <person name="Sreenivas A."/>
            <person name="Sathyanarayana Reddy G."/>
            <person name="Pinnaka A.K."/>
            <person name="Shivaji S."/>
        </authorList>
    </citation>
    <scope>NUCLEOTIDE SEQUENCE [LARGE SCALE GENOMIC DNA]</scope>
    <source>
        <strain evidence="1 2">AMV1</strain>
    </source>
</reference>
<protein>
    <submittedName>
        <fullName evidence="1">Uncharacterized protein</fullName>
    </submittedName>
</protein>
<gene>
    <name evidence="1" type="ORF">N177_2833</name>
</gene>
<dbReference type="AlphaFoldDB" id="V4TC37"/>
<dbReference type="EMBL" id="AWXZ01000037">
    <property type="protein sequence ID" value="ESR23888.1"/>
    <property type="molecule type" value="Genomic_DNA"/>
</dbReference>
<dbReference type="Proteomes" id="UP000017819">
    <property type="component" value="Unassembled WGS sequence"/>
</dbReference>
<dbReference type="RefSeq" id="WP_023432958.1">
    <property type="nucleotide sequence ID" value="NZ_AWXZ01000037.1"/>
</dbReference>
<evidence type="ECO:0000313" key="2">
    <source>
        <dbReference type="Proteomes" id="UP000017819"/>
    </source>
</evidence>
<name>V4TC37_9HYPH</name>